<accession>A0ABP0Y5V4</accession>
<evidence type="ECO:0000256" key="1">
    <source>
        <dbReference type="SAM" id="MobiDB-lite"/>
    </source>
</evidence>
<evidence type="ECO:0000313" key="2">
    <source>
        <dbReference type="EMBL" id="CAK9315357.1"/>
    </source>
</evidence>
<reference evidence="2 3" key="1">
    <citation type="submission" date="2024-03" db="EMBL/GenBank/DDBJ databases">
        <authorList>
            <person name="Gkanogiannis A."/>
            <person name="Becerra Lopez-Lavalle L."/>
        </authorList>
    </citation>
    <scope>NUCLEOTIDE SEQUENCE [LARGE SCALE GENOMIC DNA]</scope>
</reference>
<dbReference type="EMBL" id="OZ021736">
    <property type="protein sequence ID" value="CAK9315357.1"/>
    <property type="molecule type" value="Genomic_DNA"/>
</dbReference>
<sequence>MHTPAEVAQSAIESSNRPCRTVPVVRRQSLTSVASHEPPKPPPPACTDLVSL</sequence>
<feature type="non-terminal residue" evidence="2">
    <location>
        <position position="1"/>
    </location>
</feature>
<proteinExistence type="predicted"/>
<keyword evidence="3" id="KW-1185">Reference proteome</keyword>
<feature type="region of interest" description="Disordered" evidence="1">
    <location>
        <begin position="1"/>
        <end position="52"/>
    </location>
</feature>
<dbReference type="Proteomes" id="UP001642487">
    <property type="component" value="Chromosome 2"/>
</dbReference>
<feature type="non-terminal residue" evidence="2">
    <location>
        <position position="52"/>
    </location>
</feature>
<name>A0ABP0Y5V4_9ROSI</name>
<gene>
    <name evidence="2" type="ORF">CITCOLO1_LOCUS7143</name>
</gene>
<organism evidence="2 3">
    <name type="scientific">Citrullus colocynthis</name>
    <name type="common">colocynth</name>
    <dbReference type="NCBI Taxonomy" id="252529"/>
    <lineage>
        <taxon>Eukaryota</taxon>
        <taxon>Viridiplantae</taxon>
        <taxon>Streptophyta</taxon>
        <taxon>Embryophyta</taxon>
        <taxon>Tracheophyta</taxon>
        <taxon>Spermatophyta</taxon>
        <taxon>Magnoliopsida</taxon>
        <taxon>eudicotyledons</taxon>
        <taxon>Gunneridae</taxon>
        <taxon>Pentapetalae</taxon>
        <taxon>rosids</taxon>
        <taxon>fabids</taxon>
        <taxon>Cucurbitales</taxon>
        <taxon>Cucurbitaceae</taxon>
        <taxon>Benincaseae</taxon>
        <taxon>Citrullus</taxon>
    </lineage>
</organism>
<protein>
    <submittedName>
        <fullName evidence="2">Uncharacterized protein</fullName>
    </submittedName>
</protein>
<evidence type="ECO:0000313" key="3">
    <source>
        <dbReference type="Proteomes" id="UP001642487"/>
    </source>
</evidence>